<feature type="transmembrane region" description="Helical" evidence="5">
    <location>
        <begin position="79"/>
        <end position="98"/>
    </location>
</feature>
<accession>A0ABZ1CEN4</accession>
<keyword evidence="2 5" id="KW-0812">Transmembrane</keyword>
<sequence length="357" mass="37683">MRANPHEPSFGRRLWLHALSLLAWKPATRPWHFPVLASLCVGIPALTGVAVGRFDAGVLGSIGGLVILYMPHTPVPHRMVTLAVSALGLTACFALGVATGFNPYLSAATLGLVTALVTLVTRYFALPPPGSFFFVLVTAVAGTLPFDPAALPAHVGLFVLGAIQACLLAFFYSLLAGNRAPAAPPHRPPAQPVAALVPDVAVIGAFVGGSLLLAQSLGLHNPYWVPISCAAIMQGATFRAVWHRQVHRIAGTAIGMGLTWLIFSLPFNAWGLVAVIMALNFLVEFLVVRHYGLAVIFITPLTVLLAEASAMNASPDQLVLARMLDIVLGSVIGFVGGGVLHHPELLRALGLRRPRAE</sequence>
<evidence type="ECO:0000259" key="6">
    <source>
        <dbReference type="Pfam" id="PF13515"/>
    </source>
</evidence>
<keyword evidence="8" id="KW-1185">Reference proteome</keyword>
<reference evidence="7 8" key="1">
    <citation type="submission" date="2023-12" db="EMBL/GenBank/DDBJ databases">
        <title>Thiobacillus sedimentum sp. nov., a chemolithoautotrophic sulfur-oxidizing bacterium isolated from freshwater sediment.</title>
        <authorList>
            <person name="Luo J."/>
            <person name="Dai C."/>
        </authorList>
    </citation>
    <scope>NUCLEOTIDE SEQUENCE [LARGE SCALE GENOMIC DNA]</scope>
    <source>
        <strain evidence="7 8">SCUT-2</strain>
    </source>
</reference>
<name>A0ABZ1CEN4_9PROT</name>
<organism evidence="7 8">
    <name type="scientific">Thiobacillus sedimenti</name>
    <dbReference type="NCBI Taxonomy" id="3110231"/>
    <lineage>
        <taxon>Bacteria</taxon>
        <taxon>Pseudomonadati</taxon>
        <taxon>Pseudomonadota</taxon>
        <taxon>Betaproteobacteria</taxon>
        <taxon>Nitrosomonadales</taxon>
        <taxon>Thiobacillaceae</taxon>
        <taxon>Thiobacillus</taxon>
    </lineage>
</organism>
<evidence type="ECO:0000256" key="2">
    <source>
        <dbReference type="ARBA" id="ARBA00022692"/>
    </source>
</evidence>
<feature type="transmembrane region" description="Helical" evidence="5">
    <location>
        <begin position="318"/>
        <end position="340"/>
    </location>
</feature>
<feature type="transmembrane region" description="Helical" evidence="5">
    <location>
        <begin position="254"/>
        <end position="282"/>
    </location>
</feature>
<keyword evidence="4 5" id="KW-0472">Membrane</keyword>
<feature type="domain" description="Integral membrane bound transporter" evidence="6">
    <location>
        <begin position="211"/>
        <end position="335"/>
    </location>
</feature>
<feature type="transmembrane region" description="Helical" evidence="5">
    <location>
        <begin position="288"/>
        <end position="306"/>
    </location>
</feature>
<gene>
    <name evidence="7" type="ORF">VA613_07385</name>
</gene>
<feature type="transmembrane region" description="Helical" evidence="5">
    <location>
        <begin position="196"/>
        <end position="217"/>
    </location>
</feature>
<evidence type="ECO:0000256" key="4">
    <source>
        <dbReference type="ARBA" id="ARBA00023136"/>
    </source>
</evidence>
<dbReference type="Proteomes" id="UP001334732">
    <property type="component" value="Chromosome"/>
</dbReference>
<dbReference type="RefSeq" id="WP_324778459.1">
    <property type="nucleotide sequence ID" value="NZ_CP141769.1"/>
</dbReference>
<feature type="transmembrane region" description="Helical" evidence="5">
    <location>
        <begin position="157"/>
        <end position="175"/>
    </location>
</feature>
<comment type="subcellular location">
    <subcellularLocation>
        <location evidence="1">Membrane</location>
        <topology evidence="1">Multi-pass membrane protein</topology>
    </subcellularLocation>
</comment>
<dbReference type="EMBL" id="CP141769">
    <property type="protein sequence ID" value="WRS37845.1"/>
    <property type="molecule type" value="Genomic_DNA"/>
</dbReference>
<feature type="transmembrane region" description="Helical" evidence="5">
    <location>
        <begin position="104"/>
        <end position="125"/>
    </location>
</feature>
<proteinExistence type="predicted"/>
<feature type="transmembrane region" description="Helical" evidence="5">
    <location>
        <begin position="223"/>
        <end position="242"/>
    </location>
</feature>
<dbReference type="InterPro" id="IPR049453">
    <property type="entry name" value="Memb_transporter_dom"/>
</dbReference>
<keyword evidence="3 5" id="KW-1133">Transmembrane helix</keyword>
<evidence type="ECO:0000256" key="3">
    <source>
        <dbReference type="ARBA" id="ARBA00022989"/>
    </source>
</evidence>
<feature type="transmembrane region" description="Helical" evidence="5">
    <location>
        <begin position="52"/>
        <end position="70"/>
    </location>
</feature>
<evidence type="ECO:0000256" key="1">
    <source>
        <dbReference type="ARBA" id="ARBA00004141"/>
    </source>
</evidence>
<evidence type="ECO:0000313" key="8">
    <source>
        <dbReference type="Proteomes" id="UP001334732"/>
    </source>
</evidence>
<evidence type="ECO:0000256" key="5">
    <source>
        <dbReference type="SAM" id="Phobius"/>
    </source>
</evidence>
<dbReference type="Pfam" id="PF13515">
    <property type="entry name" value="FUSC_2"/>
    <property type="match status" value="1"/>
</dbReference>
<protein>
    <submittedName>
        <fullName evidence="7">FUSC family protein</fullName>
    </submittedName>
</protein>
<evidence type="ECO:0000313" key="7">
    <source>
        <dbReference type="EMBL" id="WRS37845.1"/>
    </source>
</evidence>